<feature type="compositionally biased region" description="Acidic residues" evidence="8">
    <location>
        <begin position="486"/>
        <end position="499"/>
    </location>
</feature>
<feature type="compositionally biased region" description="Basic and acidic residues" evidence="8">
    <location>
        <begin position="361"/>
        <end position="430"/>
    </location>
</feature>
<dbReference type="SMART" id="SM00864">
    <property type="entry name" value="Tubulin"/>
    <property type="match status" value="1"/>
</dbReference>
<feature type="binding site" evidence="5">
    <location>
        <position position="140"/>
    </location>
    <ligand>
        <name>GTP</name>
        <dbReference type="ChEBI" id="CHEBI:37565"/>
    </ligand>
</feature>
<gene>
    <name evidence="5" type="primary">ftsZ</name>
    <name evidence="11" type="ORF">HD596_006508</name>
</gene>
<dbReference type="GO" id="GO:0043093">
    <property type="term" value="P:FtsZ-dependent cytokinesis"/>
    <property type="evidence" value="ECO:0007669"/>
    <property type="project" value="UniProtKB-UniRule"/>
</dbReference>
<feature type="compositionally biased region" description="Basic and acidic residues" evidence="8">
    <location>
        <begin position="476"/>
        <end position="485"/>
    </location>
</feature>
<dbReference type="SUPFAM" id="SSF52490">
    <property type="entry name" value="Tubulin nucleotide-binding domain-like"/>
    <property type="match status" value="1"/>
</dbReference>
<evidence type="ECO:0000256" key="1">
    <source>
        <dbReference type="ARBA" id="ARBA00009690"/>
    </source>
</evidence>
<dbReference type="InterPro" id="IPR036525">
    <property type="entry name" value="Tubulin/FtsZ_GTPase_sf"/>
</dbReference>
<reference evidence="11 12" key="1">
    <citation type="submission" date="2020-08" db="EMBL/GenBank/DDBJ databases">
        <title>Sequencing the genomes of 1000 actinobacteria strains.</title>
        <authorList>
            <person name="Klenk H.-P."/>
        </authorList>
    </citation>
    <scope>NUCLEOTIDE SEQUENCE [LARGE SCALE GENOMIC DNA]</scope>
    <source>
        <strain evidence="11 12">DSM 45507</strain>
    </source>
</reference>
<dbReference type="InterPro" id="IPR018316">
    <property type="entry name" value="Tubulin/FtsZ_2-layer-sand-dom"/>
</dbReference>
<keyword evidence="12" id="KW-1185">Reference proteome</keyword>
<dbReference type="HAMAP" id="MF_00909">
    <property type="entry name" value="FtsZ"/>
    <property type="match status" value="1"/>
</dbReference>
<dbReference type="PRINTS" id="PR00423">
    <property type="entry name" value="CELLDVISFTSZ"/>
</dbReference>
<dbReference type="Gene3D" id="3.30.1330.20">
    <property type="entry name" value="Tubulin/FtsZ, C-terminal domain"/>
    <property type="match status" value="1"/>
</dbReference>
<dbReference type="PROSITE" id="PS01134">
    <property type="entry name" value="FTSZ_1"/>
    <property type="match status" value="1"/>
</dbReference>
<comment type="caution">
    <text evidence="11">The sequence shown here is derived from an EMBL/GenBank/DDBJ whole genome shotgun (WGS) entry which is preliminary data.</text>
</comment>
<feature type="compositionally biased region" description="Pro residues" evidence="8">
    <location>
        <begin position="315"/>
        <end position="340"/>
    </location>
</feature>
<comment type="function">
    <text evidence="5 7">Essential cell division protein that forms a contractile ring structure (Z ring) at the future cell division site. The regulation of the ring assembly controls the timing and the location of cell division. One of the functions of the FtsZ ring is to recruit other cell division proteins to the septum to produce a new cell wall between the dividing cells. Binds GTP and shows GTPase activity.</text>
</comment>
<keyword evidence="5" id="KW-0963">Cytoplasm</keyword>
<keyword evidence="4 5" id="KW-0717">Septation</keyword>
<comment type="subcellular location">
    <subcellularLocation>
        <location evidence="5">Cytoplasm</location>
    </subcellularLocation>
    <text evidence="5">Assembles at midcell at the inner surface of the cytoplasmic membrane.</text>
</comment>
<dbReference type="GO" id="GO:0003924">
    <property type="term" value="F:GTPase activity"/>
    <property type="evidence" value="ECO:0007669"/>
    <property type="project" value="UniProtKB-UniRule"/>
</dbReference>
<protein>
    <recommendedName>
        <fullName evidence="5 6">Cell division protein FtsZ</fullName>
    </recommendedName>
</protein>
<feature type="compositionally biased region" description="Low complexity" evidence="8">
    <location>
        <begin position="341"/>
        <end position="352"/>
    </location>
</feature>
<feature type="region of interest" description="Disordered" evidence="8">
    <location>
        <begin position="312"/>
        <end position="499"/>
    </location>
</feature>
<keyword evidence="5 7" id="KW-0132">Cell division</keyword>
<dbReference type="InterPro" id="IPR037103">
    <property type="entry name" value="Tubulin/FtsZ-like_C"/>
</dbReference>
<evidence type="ECO:0000256" key="3">
    <source>
        <dbReference type="ARBA" id="ARBA00023134"/>
    </source>
</evidence>
<feature type="binding site" evidence="5">
    <location>
        <begin position="105"/>
        <end position="107"/>
    </location>
    <ligand>
        <name>GTP</name>
        <dbReference type="ChEBI" id="CHEBI:37565"/>
    </ligand>
</feature>
<keyword evidence="2 5" id="KW-0547">Nucleotide-binding</keyword>
<sequence>MAAPQNYLAVIKVVGIGGGGVNAVNRMIEEGLKGVEFIAINTDAQALLMSDADVKLDVGRELTRGLGAGANPDVGRKAAEDHREEIEEVLKGADMVFVTAGEGGGTGTGGAPVVANIARSLGALTIGVVTRPFSFEGRRRAMQAEAGIETLRDEVDTLIVIPNDRLLSISDRQVSVLDAFKAADQVLLSGVQGITDLITTPGLINLDFADVKSVMSGAGSALMGIGHARGDDRSVAAAEMAVSSPLLEASIDGAHGVLLSIAGGSDLGLFEINEAAQLVSMAAAPDANIIFGTVIDDALGDEVRVTVIAAGFDDVPPPAEKPLPRPASRPAAPPAAPPVSSPVRPSVASPSVKSEQSPLRPEPRAEVRPEPRADFRPEPRAEFRPEPRPEPRAEFRPEPRTEFRPEPRPEPRAEFRADPRPEPPRPEPVRPVESAQAPGPVDDEPPADEPSGPVSIPRPTPEPANPPTPITSRMSEPAKRPRVIFEEQEEELDVPDFLK</sequence>
<dbReference type="InterPro" id="IPR008280">
    <property type="entry name" value="Tub_FtsZ_C"/>
</dbReference>
<evidence type="ECO:0000256" key="4">
    <source>
        <dbReference type="ARBA" id="ARBA00023210"/>
    </source>
</evidence>
<dbReference type="NCBIfam" id="TIGR00065">
    <property type="entry name" value="ftsZ"/>
    <property type="match status" value="1"/>
</dbReference>
<comment type="subunit">
    <text evidence="5">Homodimer. Polymerizes to form a dynamic ring structure in a strictly GTP-dependent manner. Interacts directly with several other division proteins.</text>
</comment>
<dbReference type="GO" id="GO:0000917">
    <property type="term" value="P:division septum assembly"/>
    <property type="evidence" value="ECO:0007669"/>
    <property type="project" value="UniProtKB-KW"/>
</dbReference>
<evidence type="ECO:0000259" key="10">
    <source>
        <dbReference type="SMART" id="SM00865"/>
    </source>
</evidence>
<dbReference type="PROSITE" id="PS01135">
    <property type="entry name" value="FTSZ_2"/>
    <property type="match status" value="1"/>
</dbReference>
<comment type="similarity">
    <text evidence="1 5 7">Belongs to the FtsZ family.</text>
</comment>
<dbReference type="InterPro" id="IPR020805">
    <property type="entry name" value="Cell_div_FtsZ_CS"/>
</dbReference>
<dbReference type="CDD" id="cd02201">
    <property type="entry name" value="FtsZ_type1"/>
    <property type="match status" value="1"/>
</dbReference>
<dbReference type="InterPro" id="IPR003008">
    <property type="entry name" value="Tubulin_FtsZ_GTPase"/>
</dbReference>
<evidence type="ECO:0000256" key="8">
    <source>
        <dbReference type="SAM" id="MobiDB-lite"/>
    </source>
</evidence>
<dbReference type="GO" id="GO:0005525">
    <property type="term" value="F:GTP binding"/>
    <property type="evidence" value="ECO:0007669"/>
    <property type="project" value="UniProtKB-UniRule"/>
</dbReference>
<feature type="compositionally biased region" description="Pro residues" evidence="8">
    <location>
        <begin position="456"/>
        <end position="469"/>
    </location>
</feature>
<dbReference type="GO" id="GO:0051258">
    <property type="term" value="P:protein polymerization"/>
    <property type="evidence" value="ECO:0007669"/>
    <property type="project" value="UniProtKB-UniRule"/>
</dbReference>
<evidence type="ECO:0000256" key="6">
    <source>
        <dbReference type="NCBIfam" id="TIGR00065"/>
    </source>
</evidence>
<dbReference type="InterPro" id="IPR000158">
    <property type="entry name" value="Cell_div_FtsZ"/>
</dbReference>
<proteinExistence type="inferred from homology"/>
<dbReference type="AlphaFoldDB" id="A0A7W9G9M5"/>
<dbReference type="InterPro" id="IPR024757">
    <property type="entry name" value="FtsZ_C"/>
</dbReference>
<feature type="binding site" evidence="5">
    <location>
        <position position="136"/>
    </location>
    <ligand>
        <name>GTP</name>
        <dbReference type="ChEBI" id="CHEBI:37565"/>
    </ligand>
</feature>
<evidence type="ECO:0000259" key="9">
    <source>
        <dbReference type="SMART" id="SM00864"/>
    </source>
</evidence>
<evidence type="ECO:0000256" key="5">
    <source>
        <dbReference type="HAMAP-Rule" id="MF_00909"/>
    </source>
</evidence>
<accession>A0A7W9G9M5</accession>
<dbReference type="FunFam" id="3.40.50.1440:FF:000001">
    <property type="entry name" value="Cell division protein FtsZ"/>
    <property type="match status" value="1"/>
</dbReference>
<feature type="domain" description="Tubulin/FtsZ GTPase" evidence="9">
    <location>
        <begin position="10"/>
        <end position="202"/>
    </location>
</feature>
<dbReference type="RefSeq" id="WP_185073015.1">
    <property type="nucleotide sequence ID" value="NZ_JACHMB010000001.1"/>
</dbReference>
<dbReference type="InterPro" id="IPR045061">
    <property type="entry name" value="FtsZ/CetZ"/>
</dbReference>
<dbReference type="SUPFAM" id="SSF55307">
    <property type="entry name" value="Tubulin C-terminal domain-like"/>
    <property type="match status" value="1"/>
</dbReference>
<dbReference type="Pfam" id="PF12327">
    <property type="entry name" value="FtsZ_C"/>
    <property type="match status" value="1"/>
</dbReference>
<evidence type="ECO:0000256" key="7">
    <source>
        <dbReference type="RuleBase" id="RU000631"/>
    </source>
</evidence>
<feature type="binding site" evidence="5">
    <location>
        <position position="184"/>
    </location>
    <ligand>
        <name>GTP</name>
        <dbReference type="ChEBI" id="CHEBI:37565"/>
    </ligand>
</feature>
<organism evidence="11 12">
    <name type="scientific">Nonomuraea jabiensis</name>
    <dbReference type="NCBI Taxonomy" id="882448"/>
    <lineage>
        <taxon>Bacteria</taxon>
        <taxon>Bacillati</taxon>
        <taxon>Actinomycetota</taxon>
        <taxon>Actinomycetes</taxon>
        <taxon>Streptosporangiales</taxon>
        <taxon>Streptosporangiaceae</taxon>
        <taxon>Nonomuraea</taxon>
    </lineage>
</organism>
<name>A0A7W9G9M5_9ACTN</name>
<evidence type="ECO:0000313" key="12">
    <source>
        <dbReference type="Proteomes" id="UP000579153"/>
    </source>
</evidence>
<evidence type="ECO:0000256" key="2">
    <source>
        <dbReference type="ARBA" id="ARBA00022741"/>
    </source>
</evidence>
<dbReference type="PANTHER" id="PTHR30314">
    <property type="entry name" value="CELL DIVISION PROTEIN FTSZ-RELATED"/>
    <property type="match status" value="1"/>
</dbReference>
<dbReference type="PANTHER" id="PTHR30314:SF3">
    <property type="entry name" value="MITOCHONDRIAL DIVISION PROTEIN FSZA"/>
    <property type="match status" value="1"/>
</dbReference>
<dbReference type="SMART" id="SM00865">
    <property type="entry name" value="Tubulin_C"/>
    <property type="match status" value="1"/>
</dbReference>
<feature type="binding site" evidence="5">
    <location>
        <begin position="18"/>
        <end position="22"/>
    </location>
    <ligand>
        <name>GTP</name>
        <dbReference type="ChEBI" id="CHEBI:37565"/>
    </ligand>
</feature>
<evidence type="ECO:0000313" key="11">
    <source>
        <dbReference type="EMBL" id="MBB5779752.1"/>
    </source>
</evidence>
<dbReference type="GO" id="GO:0005737">
    <property type="term" value="C:cytoplasm"/>
    <property type="evidence" value="ECO:0007669"/>
    <property type="project" value="UniProtKB-SubCell"/>
</dbReference>
<dbReference type="Pfam" id="PF00091">
    <property type="entry name" value="Tubulin"/>
    <property type="match status" value="1"/>
</dbReference>
<keyword evidence="5 7" id="KW-0131">Cell cycle</keyword>
<dbReference type="Proteomes" id="UP000579153">
    <property type="component" value="Unassembled WGS sequence"/>
</dbReference>
<dbReference type="Gene3D" id="3.40.50.1440">
    <property type="entry name" value="Tubulin/FtsZ, GTPase domain"/>
    <property type="match status" value="1"/>
</dbReference>
<dbReference type="GO" id="GO:0032153">
    <property type="term" value="C:cell division site"/>
    <property type="evidence" value="ECO:0007669"/>
    <property type="project" value="UniProtKB-UniRule"/>
</dbReference>
<dbReference type="EMBL" id="JACHMB010000001">
    <property type="protein sequence ID" value="MBB5779752.1"/>
    <property type="molecule type" value="Genomic_DNA"/>
</dbReference>
<keyword evidence="3 5" id="KW-0342">GTP-binding</keyword>
<feature type="domain" description="Tubulin/FtsZ 2-layer sandwich" evidence="10">
    <location>
        <begin position="204"/>
        <end position="321"/>
    </location>
</feature>